<evidence type="ECO:0000256" key="1">
    <source>
        <dbReference type="SAM" id="Phobius"/>
    </source>
</evidence>
<reference evidence="2 3" key="1">
    <citation type="submission" date="2018-10" db="EMBL/GenBank/DDBJ databases">
        <title>Co-occurring genomic capacity for anaerobic methane metabolism and dissimilatory sulfite reduction discovered in the Korarchaeota.</title>
        <authorList>
            <person name="Mckay L.J."/>
            <person name="Dlakic M."/>
            <person name="Fields M.W."/>
            <person name="Delmont T.O."/>
            <person name="Eren A.M."/>
            <person name="Jay Z.J."/>
            <person name="Klingelsmith K.B."/>
            <person name="Rusch D.B."/>
            <person name="Inskeep W.P."/>
        </authorList>
    </citation>
    <scope>NUCLEOTIDE SEQUENCE [LARGE SCALE GENOMIC DNA]</scope>
    <source>
        <strain evidence="2 3">WS</strain>
    </source>
</reference>
<gene>
    <name evidence="2" type="ORF">D9Q81_03680</name>
</gene>
<accession>A0A3R9PAP4</accession>
<protein>
    <submittedName>
        <fullName evidence="2">Uncharacterized protein</fullName>
    </submittedName>
</protein>
<comment type="caution">
    <text evidence="2">The sequence shown here is derived from an EMBL/GenBank/DDBJ whole genome shotgun (WGS) entry which is preliminary data.</text>
</comment>
<dbReference type="EMBL" id="RCOR01000018">
    <property type="protein sequence ID" value="RSN69707.1"/>
    <property type="molecule type" value="Genomic_DNA"/>
</dbReference>
<keyword evidence="1" id="KW-0472">Membrane</keyword>
<feature type="transmembrane region" description="Helical" evidence="1">
    <location>
        <begin position="283"/>
        <end position="300"/>
    </location>
</feature>
<feature type="transmembrane region" description="Helical" evidence="1">
    <location>
        <begin position="232"/>
        <end position="253"/>
    </location>
</feature>
<organism evidence="2 3">
    <name type="scientific">Candidatus Korarchaeum cryptofilum</name>
    <dbReference type="NCBI Taxonomy" id="498846"/>
    <lineage>
        <taxon>Archaea</taxon>
        <taxon>Thermoproteota</taxon>
        <taxon>Candidatus Korarchaeia</taxon>
        <taxon>Candidatus Korarchaeales</taxon>
        <taxon>Candidatus Korarchaeaceae</taxon>
        <taxon>Candidatus Korarchaeum</taxon>
    </lineage>
</organism>
<keyword evidence="1" id="KW-0812">Transmembrane</keyword>
<feature type="transmembrane region" description="Helical" evidence="1">
    <location>
        <begin position="259"/>
        <end position="276"/>
    </location>
</feature>
<dbReference type="Proteomes" id="UP000278149">
    <property type="component" value="Unassembled WGS sequence"/>
</dbReference>
<feature type="transmembrane region" description="Helical" evidence="1">
    <location>
        <begin position="100"/>
        <end position="117"/>
    </location>
</feature>
<dbReference type="RefSeq" id="WP_125741355.1">
    <property type="nucleotide sequence ID" value="NZ_RCOR01000018.1"/>
</dbReference>
<name>A0A3R9PAP4_9CREN</name>
<evidence type="ECO:0000313" key="3">
    <source>
        <dbReference type="Proteomes" id="UP000278149"/>
    </source>
</evidence>
<proteinExistence type="predicted"/>
<keyword evidence="1" id="KW-1133">Transmembrane helix</keyword>
<evidence type="ECO:0000313" key="2">
    <source>
        <dbReference type="EMBL" id="RSN69707.1"/>
    </source>
</evidence>
<sequence>MRRLLGEKAESKTVKRIKLVQKFVIGYLSSPSLGLMALNRYGSVAVEGISAREAVYDALGFLKKYLAGLLEGAEEESATKAALNLISKLYEEDLKARRNWIEIGITLSLGLSLFIAFLSYRIIIPPFLPLLLLSLYPLMPGYSELKIEDPNVADAMASDLERGSGVIYALRHLKLYEASVVDDAELPEYFEFLKMVSDREALKNMMRRTASILRALNEILDEWKANIKSTRILLIISLVVVASINVALSYILGQLGLNAPQLTLFSLGLAIAILISKPLAYSIQAALAYSSAFLLASYLFHFL</sequence>
<dbReference type="AlphaFoldDB" id="A0A3R9PAP4"/>